<dbReference type="InterPro" id="IPR000890">
    <property type="entry name" value="Aliphatic_acid_kin_short-chain"/>
</dbReference>
<feature type="active site" description="Proton donor/acceptor" evidence="6">
    <location>
        <position position="119"/>
    </location>
</feature>
<evidence type="ECO:0000256" key="3">
    <source>
        <dbReference type="ARBA" id="ARBA00022741"/>
    </source>
</evidence>
<comment type="subcellular location">
    <subcellularLocation>
        <location evidence="6">Cytoplasm</location>
    </subcellularLocation>
</comment>
<dbReference type="GO" id="GO:0000287">
    <property type="term" value="F:magnesium ion binding"/>
    <property type="evidence" value="ECO:0007669"/>
    <property type="project" value="UniProtKB-UniRule"/>
</dbReference>
<feature type="binding site" evidence="6">
    <location>
        <begin position="253"/>
        <end position="255"/>
    </location>
    <ligand>
        <name>ATP</name>
        <dbReference type="ChEBI" id="CHEBI:30616"/>
    </ligand>
</feature>
<dbReference type="PANTHER" id="PTHR21060:SF15">
    <property type="entry name" value="ACETATE KINASE-RELATED"/>
    <property type="match status" value="1"/>
</dbReference>
<dbReference type="AlphaFoldDB" id="A0A5C8KWK1"/>
<keyword evidence="6" id="KW-0479">Metal-binding</keyword>
<evidence type="ECO:0000256" key="4">
    <source>
        <dbReference type="ARBA" id="ARBA00022777"/>
    </source>
</evidence>
<name>A0A5C8KWK1_9GAMM</name>
<feature type="binding site" evidence="6">
    <location>
        <position position="13"/>
    </location>
    <ligand>
        <name>ATP</name>
        <dbReference type="ChEBI" id="CHEBI:30616"/>
    </ligand>
</feature>
<dbReference type="InterPro" id="IPR043129">
    <property type="entry name" value="ATPase_NBD"/>
</dbReference>
<dbReference type="GO" id="GO:0006085">
    <property type="term" value="P:acetyl-CoA biosynthetic process"/>
    <property type="evidence" value="ECO:0007669"/>
    <property type="project" value="UniProtKB-UniRule"/>
</dbReference>
<comment type="subunit">
    <text evidence="6">Homodimer.</text>
</comment>
<feature type="site" description="Transition state stabilizer" evidence="6">
    <location>
        <position position="151"/>
    </location>
</feature>
<dbReference type="RefSeq" id="WP_147891299.1">
    <property type="nucleotide sequence ID" value="NZ_VRTS01000003.1"/>
</dbReference>
<dbReference type="Pfam" id="PF00871">
    <property type="entry name" value="Acetate_kinase"/>
    <property type="match status" value="1"/>
</dbReference>
<keyword evidence="6" id="KW-0460">Magnesium</keyword>
<keyword evidence="5 6" id="KW-0067">ATP-binding</keyword>
<gene>
    <name evidence="6" type="primary">ackA</name>
    <name evidence="8" type="ORF">FU658_06260</name>
</gene>
<dbReference type="PROSITE" id="PS01076">
    <property type="entry name" value="ACETATE_KINASE_2"/>
    <property type="match status" value="1"/>
</dbReference>
<dbReference type="GO" id="GO:0005737">
    <property type="term" value="C:cytoplasm"/>
    <property type="evidence" value="ECO:0007669"/>
    <property type="project" value="UniProtKB-SubCell"/>
</dbReference>
<feature type="binding site" evidence="6">
    <location>
        <begin position="179"/>
        <end position="183"/>
    </location>
    <ligand>
        <name>ATP</name>
        <dbReference type="ChEBI" id="CHEBI:30616"/>
    </ligand>
</feature>
<evidence type="ECO:0000256" key="7">
    <source>
        <dbReference type="RuleBase" id="RU003835"/>
    </source>
</evidence>
<comment type="cofactor">
    <cofactor evidence="6">
        <name>Mg(2+)</name>
        <dbReference type="ChEBI" id="CHEBI:18420"/>
    </cofactor>
    <cofactor evidence="6">
        <name>Mn(2+)</name>
        <dbReference type="ChEBI" id="CHEBI:29035"/>
    </cofactor>
    <text evidence="6">Mg(2+). Can also accept Mn(2+).</text>
</comment>
<dbReference type="EMBL" id="VRTS01000003">
    <property type="protein sequence ID" value="TXK64488.1"/>
    <property type="molecule type" value="Genomic_DNA"/>
</dbReference>
<dbReference type="OrthoDB" id="9802453at2"/>
<comment type="similarity">
    <text evidence="1 6 7">Belongs to the acetokinase family.</text>
</comment>
<feature type="binding site" evidence="6">
    <location>
        <position position="62"/>
    </location>
    <ligand>
        <name>substrate</name>
    </ligand>
</feature>
<comment type="caution">
    <text evidence="8">The sequence shown here is derived from an EMBL/GenBank/DDBJ whole genome shotgun (WGS) entry which is preliminary data.</text>
</comment>
<evidence type="ECO:0000313" key="9">
    <source>
        <dbReference type="Proteomes" id="UP000321248"/>
    </source>
</evidence>
<dbReference type="NCBIfam" id="TIGR00016">
    <property type="entry name" value="ackA"/>
    <property type="match status" value="1"/>
</dbReference>
<dbReference type="PROSITE" id="PS01075">
    <property type="entry name" value="ACETATE_KINASE_1"/>
    <property type="match status" value="1"/>
</dbReference>
<dbReference type="SUPFAM" id="SSF53067">
    <property type="entry name" value="Actin-like ATPase domain"/>
    <property type="match status" value="2"/>
</dbReference>
<evidence type="ECO:0000256" key="1">
    <source>
        <dbReference type="ARBA" id="ARBA00008748"/>
    </source>
</evidence>
<proteinExistence type="inferred from homology"/>
<feature type="binding site" evidence="6">
    <location>
        <position position="6"/>
    </location>
    <ligand>
        <name>Mg(2+)</name>
        <dbReference type="ChEBI" id="CHEBI:18420"/>
    </ligand>
</feature>
<keyword evidence="3 6" id="KW-0547">Nucleotide-binding</keyword>
<evidence type="ECO:0000256" key="2">
    <source>
        <dbReference type="ARBA" id="ARBA00022679"/>
    </source>
</evidence>
<evidence type="ECO:0000313" key="8">
    <source>
        <dbReference type="EMBL" id="TXK64488.1"/>
    </source>
</evidence>
<dbReference type="PANTHER" id="PTHR21060">
    <property type="entry name" value="ACETATE KINASE"/>
    <property type="match status" value="1"/>
</dbReference>
<keyword evidence="9" id="KW-1185">Reference proteome</keyword>
<organism evidence="8 9">
    <name type="scientific">Alkalisalibacterium limincola</name>
    <dbReference type="NCBI Taxonomy" id="2699169"/>
    <lineage>
        <taxon>Bacteria</taxon>
        <taxon>Pseudomonadati</taxon>
        <taxon>Pseudomonadota</taxon>
        <taxon>Gammaproteobacteria</taxon>
        <taxon>Lysobacterales</taxon>
        <taxon>Lysobacteraceae</taxon>
        <taxon>Alkalisalibacterium</taxon>
    </lineage>
</organism>
<dbReference type="InterPro" id="IPR004372">
    <property type="entry name" value="Ac/propionate_kinase"/>
</dbReference>
<keyword evidence="4 6" id="KW-0418">Kinase</keyword>
<dbReference type="Proteomes" id="UP000321248">
    <property type="component" value="Unassembled WGS sequence"/>
</dbReference>
<dbReference type="HAMAP" id="MF_00020">
    <property type="entry name" value="Acetate_kinase"/>
    <property type="match status" value="1"/>
</dbReference>
<dbReference type="GO" id="GO:0005524">
    <property type="term" value="F:ATP binding"/>
    <property type="evidence" value="ECO:0007669"/>
    <property type="project" value="UniProtKB-KW"/>
</dbReference>
<keyword evidence="6" id="KW-0963">Cytoplasm</keyword>
<feature type="binding site" evidence="6">
    <location>
        <begin position="301"/>
        <end position="305"/>
    </location>
    <ligand>
        <name>ATP</name>
        <dbReference type="ChEBI" id="CHEBI:30616"/>
    </ligand>
</feature>
<protein>
    <recommendedName>
        <fullName evidence="6">Acetate kinase</fullName>
        <ecNumber evidence="6">2.7.2.1</ecNumber>
    </recommendedName>
    <alternativeName>
        <fullName evidence="6">Acetokinase</fullName>
    </alternativeName>
</protein>
<feature type="site" description="Transition state stabilizer" evidence="6">
    <location>
        <position position="212"/>
    </location>
</feature>
<reference evidence="8 9" key="1">
    <citation type="submission" date="2019-08" db="EMBL/GenBank/DDBJ databases">
        <authorList>
            <person name="Karlyshev A.V."/>
        </authorList>
    </citation>
    <scope>NUCLEOTIDE SEQUENCE [LARGE SCALE GENOMIC DNA]</scope>
    <source>
        <strain evidence="8 9">Alg18-2.2</strain>
    </source>
</reference>
<dbReference type="GO" id="GO:0006083">
    <property type="term" value="P:acetate metabolic process"/>
    <property type="evidence" value="ECO:0007669"/>
    <property type="project" value="TreeGrafter"/>
</dbReference>
<dbReference type="GO" id="GO:0008776">
    <property type="term" value="F:acetate kinase activity"/>
    <property type="evidence" value="ECO:0007669"/>
    <property type="project" value="UniProtKB-UniRule"/>
</dbReference>
<keyword evidence="2 6" id="KW-0808">Transferase</keyword>
<evidence type="ECO:0000256" key="6">
    <source>
        <dbReference type="HAMAP-Rule" id="MF_00020"/>
    </source>
</evidence>
<comment type="function">
    <text evidence="6">Catalyzes the formation of acetyl phosphate from acetate and ATP. Can also catalyze the reverse reaction.</text>
</comment>
<evidence type="ECO:0000256" key="5">
    <source>
        <dbReference type="ARBA" id="ARBA00022840"/>
    </source>
</evidence>
<sequence>MLLVLNPGSSSLKSCWFSDDGYPRLEATSVPVDWHVPESATTALEQTLADAGLDPPAWVVHRVVHGGALFRQPVLVTPEVRAQIARLAPLAPLHNPISLALMDACQSRMPGASQAAVFDTAFHHTIPAEAATYALPSSLAQNHGVRRYGFHGISHAAVARRTAQAMDRSPEQLNIISLHLGFGASACAISGGRSVDTSMGMTPTEGLVMGTRCGDLDPGAIVHLLRSGEFDAGGLDDLLNRRSGLLGLCGHADMRRVRESARTGDPAARLALSVYVHRLRRCIGGLIAVLGRVDALVFTGGVGENDASLREEACATLAPFGVVLDPASNDASVEDVVRVSAPSSAVTVLAMRANEEEEMVRQWRLMMDRQGEQQ</sequence>
<dbReference type="PRINTS" id="PR00471">
    <property type="entry name" value="ACETATEKNASE"/>
</dbReference>
<dbReference type="PIRSF" id="PIRSF000722">
    <property type="entry name" value="Acetate_prop_kin"/>
    <property type="match status" value="1"/>
</dbReference>
<accession>A0A5C8KWK1</accession>
<dbReference type="InterPro" id="IPR023865">
    <property type="entry name" value="Aliphatic_acid_kinase_CS"/>
</dbReference>
<dbReference type="Gene3D" id="3.30.420.40">
    <property type="match status" value="2"/>
</dbReference>
<dbReference type="EC" id="2.7.2.1" evidence="6"/>
<comment type="catalytic activity">
    <reaction evidence="6">
        <text>acetate + ATP = acetyl phosphate + ADP</text>
        <dbReference type="Rhea" id="RHEA:11352"/>
        <dbReference type="ChEBI" id="CHEBI:22191"/>
        <dbReference type="ChEBI" id="CHEBI:30089"/>
        <dbReference type="ChEBI" id="CHEBI:30616"/>
        <dbReference type="ChEBI" id="CHEBI:456216"/>
        <dbReference type="EC" id="2.7.2.1"/>
    </reaction>
</comment>
<feature type="binding site" evidence="6">
    <location>
        <position position="355"/>
    </location>
    <ligand>
        <name>Mg(2+)</name>
        <dbReference type="ChEBI" id="CHEBI:18420"/>
    </ligand>
</feature>
<comment type="pathway">
    <text evidence="6">Metabolic intermediate biosynthesis; acetyl-CoA biosynthesis; acetyl-CoA from acetate: step 1/2.</text>
</comment>
<dbReference type="UniPathway" id="UPA00340">
    <property type="reaction ID" value="UER00458"/>
</dbReference>